<name>A0ABT5F3P9_9BACT</name>
<dbReference type="EMBL" id="JAQNDO010000001">
    <property type="protein sequence ID" value="MDC0748621.1"/>
    <property type="molecule type" value="Genomic_DNA"/>
</dbReference>
<evidence type="ECO:0000313" key="1">
    <source>
        <dbReference type="EMBL" id="MDC0748621.1"/>
    </source>
</evidence>
<organism evidence="1 2">
    <name type="scientific">Polyangium mundeleinium</name>
    <dbReference type="NCBI Taxonomy" id="2995306"/>
    <lineage>
        <taxon>Bacteria</taxon>
        <taxon>Pseudomonadati</taxon>
        <taxon>Myxococcota</taxon>
        <taxon>Polyangia</taxon>
        <taxon>Polyangiales</taxon>
        <taxon>Polyangiaceae</taxon>
        <taxon>Polyangium</taxon>
    </lineage>
</organism>
<dbReference type="Proteomes" id="UP001221411">
    <property type="component" value="Unassembled WGS sequence"/>
</dbReference>
<evidence type="ECO:0000313" key="2">
    <source>
        <dbReference type="Proteomes" id="UP001221411"/>
    </source>
</evidence>
<proteinExistence type="predicted"/>
<protein>
    <recommendedName>
        <fullName evidence="3">DUF4365 domain-containing protein</fullName>
    </recommendedName>
</protein>
<evidence type="ECO:0008006" key="3">
    <source>
        <dbReference type="Google" id="ProtNLM"/>
    </source>
</evidence>
<dbReference type="RefSeq" id="WP_271927624.1">
    <property type="nucleotide sequence ID" value="NZ_JAQNDO010000001.1"/>
</dbReference>
<gene>
    <name evidence="1" type="ORF">POL67_45255</name>
</gene>
<keyword evidence="2" id="KW-1185">Reference proteome</keyword>
<reference evidence="1 2" key="1">
    <citation type="submission" date="2022-11" db="EMBL/GenBank/DDBJ databases">
        <title>Minimal conservation of predation-associated metabolite biosynthetic gene clusters underscores biosynthetic potential of Myxococcota including descriptions for ten novel species: Archangium lansinium sp. nov., Myxococcus landrumus sp. nov., Nannocystis bai.</title>
        <authorList>
            <person name="Ahearne A."/>
            <person name="Stevens C."/>
            <person name="Dowd S."/>
        </authorList>
    </citation>
    <scope>NUCLEOTIDE SEQUENCE [LARGE SCALE GENOMIC DNA]</scope>
    <source>
        <strain evidence="1 2">RJM3</strain>
    </source>
</reference>
<sequence length="133" mass="14802">MNEKQHIEDFAARAGADPDSVRTLGSLGRYLLVNPMSDEVALLARLGIEASTCVKVDLYWEHGDVWFVQIQAETYATPRSLGIYARLAPSGYVNVVVVAPERVISSDVVTRVLRDVAHRSLRADRLRDILQPL</sequence>
<accession>A0ABT5F3P9</accession>
<comment type="caution">
    <text evidence="1">The sequence shown here is derived from an EMBL/GenBank/DDBJ whole genome shotgun (WGS) entry which is preliminary data.</text>
</comment>